<accession>A0A1H4U431</accession>
<dbReference type="RefSeq" id="WP_074851369.1">
    <property type="nucleotide sequence ID" value="NZ_FNTS01000001.1"/>
</dbReference>
<dbReference type="EMBL" id="FNTS01000001">
    <property type="protein sequence ID" value="SEC63486.1"/>
    <property type="molecule type" value="Genomic_DNA"/>
</dbReference>
<evidence type="ECO:0000313" key="1">
    <source>
        <dbReference type="EMBL" id="SEC63486.1"/>
    </source>
</evidence>
<organism evidence="1 2">
    <name type="scientific">Pseudomonas costantinii</name>
    <dbReference type="NCBI Taxonomy" id="168469"/>
    <lineage>
        <taxon>Bacteria</taxon>
        <taxon>Pseudomonadati</taxon>
        <taxon>Pseudomonadota</taxon>
        <taxon>Gammaproteobacteria</taxon>
        <taxon>Pseudomonadales</taxon>
        <taxon>Pseudomonadaceae</taxon>
        <taxon>Pseudomonas</taxon>
    </lineage>
</organism>
<evidence type="ECO:0000313" key="2">
    <source>
        <dbReference type="Proteomes" id="UP000182179"/>
    </source>
</evidence>
<name>A0A1H4U431_9PSED</name>
<keyword evidence="2" id="KW-1185">Reference proteome</keyword>
<dbReference type="Proteomes" id="UP000182179">
    <property type="component" value="Unassembled WGS sequence"/>
</dbReference>
<gene>
    <name evidence="1" type="ORF">SAMN04515675_0054</name>
</gene>
<protein>
    <submittedName>
        <fullName evidence="1">Uncharacterized protein</fullName>
    </submittedName>
</protein>
<reference evidence="1 2" key="1">
    <citation type="submission" date="2016-10" db="EMBL/GenBank/DDBJ databases">
        <authorList>
            <person name="Varghese N."/>
            <person name="Submissions S."/>
        </authorList>
    </citation>
    <scope>NUCLEOTIDE SEQUENCE [LARGE SCALE GENOMIC DNA]</scope>
    <source>
        <strain evidence="1 2">BS2773</strain>
    </source>
</reference>
<proteinExistence type="predicted"/>
<comment type="caution">
    <text evidence="1">The sequence shown here is derived from an EMBL/GenBank/DDBJ whole genome shotgun (WGS) entry which is preliminary data.</text>
</comment>
<sequence length="197" mass="21844">MNPAYFPVGLSEMVIGRKVEQRFGLLGLARLLKLIELVTERSDKGVSAPTALVAWGDFLSALHCNQEEAGDFLGYCDHARVVDRGDEDGRLRLTLVGELAARLVPADEPAIIAGSRQLFVTDKQWAEWFKSDLNCPPYLVNDSATRQLFRRWVATNVTTDEVEAATARAIKASEAPHPAVLHDHLRTIRVEKLRALA</sequence>